<feature type="binding site" evidence="3">
    <location>
        <position position="359"/>
    </location>
    <ligand>
        <name>CTP</name>
        <dbReference type="ChEBI" id="CHEBI:37563"/>
    </ligand>
</feature>
<keyword evidence="2 3" id="KW-0456">Lyase</keyword>
<dbReference type="EMBL" id="CBTJ020000076">
    <property type="protein sequence ID" value="CDI03829.1"/>
    <property type="molecule type" value="Genomic_DNA"/>
</dbReference>
<comment type="pathway">
    <text evidence="3 4">Cofactor biosynthesis; coenzyme A biosynthesis; CoA from (R)-pantothenate: step 2/5.</text>
</comment>
<comment type="similarity">
    <text evidence="3 4">In the N-terminal section; belongs to the HFCD (homo-oligomeric flavin containing Cys decarboxylase) superfamily.</text>
</comment>
<keyword evidence="3" id="KW-0511">Multifunctional enzyme</keyword>
<dbReference type="AlphaFoldDB" id="W6MAN4"/>
<dbReference type="InterPro" id="IPR036551">
    <property type="entry name" value="Flavin_trans-like"/>
</dbReference>
<name>W6MAN4_9GAMM</name>
<dbReference type="InterPro" id="IPR005252">
    <property type="entry name" value="CoaBC"/>
</dbReference>
<comment type="similarity">
    <text evidence="3 4">In the C-terminal section; belongs to the PPC synthetase family.</text>
</comment>
<keyword evidence="1 3" id="KW-0210">Decarboxylase</keyword>
<dbReference type="RefSeq" id="WP_048675033.1">
    <property type="nucleotide sequence ID" value="NZ_CBTJ020000076.1"/>
</dbReference>
<dbReference type="PANTHER" id="PTHR14359:SF6">
    <property type="entry name" value="PHOSPHOPANTOTHENOYLCYSTEINE DECARBOXYLASE"/>
    <property type="match status" value="1"/>
</dbReference>
<comment type="pathway">
    <text evidence="3 4">Cofactor biosynthesis; coenzyme A biosynthesis; CoA from (R)-pantothenate: step 3/5.</text>
</comment>
<keyword evidence="3" id="KW-0479">Metal-binding</keyword>
<evidence type="ECO:0000259" key="5">
    <source>
        <dbReference type="Pfam" id="PF02441"/>
    </source>
</evidence>
<keyword evidence="3 4" id="KW-0288">FMN</keyword>
<dbReference type="InterPro" id="IPR003382">
    <property type="entry name" value="Flavoprotein"/>
</dbReference>
<comment type="catalytic activity">
    <reaction evidence="3 4">
        <text>(R)-4'-phosphopantothenate + L-cysteine + CTP = N-[(R)-4-phosphopantothenoyl]-L-cysteine + CMP + diphosphate + H(+)</text>
        <dbReference type="Rhea" id="RHEA:19397"/>
        <dbReference type="ChEBI" id="CHEBI:10986"/>
        <dbReference type="ChEBI" id="CHEBI:15378"/>
        <dbReference type="ChEBI" id="CHEBI:33019"/>
        <dbReference type="ChEBI" id="CHEBI:35235"/>
        <dbReference type="ChEBI" id="CHEBI:37563"/>
        <dbReference type="ChEBI" id="CHEBI:59458"/>
        <dbReference type="ChEBI" id="CHEBI:60377"/>
        <dbReference type="EC" id="6.3.2.5"/>
    </reaction>
</comment>
<keyword evidence="3 4" id="KW-0285">Flavoprotein</keyword>
<reference evidence="7" key="1">
    <citation type="submission" date="2013-07" db="EMBL/GenBank/DDBJ databases">
        <authorList>
            <person name="McIlroy S."/>
        </authorList>
    </citation>
    <scope>NUCLEOTIDE SEQUENCE [LARGE SCALE GENOMIC DNA]</scope>
    <source>
        <strain evidence="7">Run_A_D11</strain>
    </source>
</reference>
<dbReference type="EC" id="4.1.1.36" evidence="3"/>
<comment type="catalytic activity">
    <reaction evidence="3 4">
        <text>N-[(R)-4-phosphopantothenoyl]-L-cysteine + H(+) = (R)-4'-phosphopantetheine + CO2</text>
        <dbReference type="Rhea" id="RHEA:16793"/>
        <dbReference type="ChEBI" id="CHEBI:15378"/>
        <dbReference type="ChEBI" id="CHEBI:16526"/>
        <dbReference type="ChEBI" id="CHEBI:59458"/>
        <dbReference type="ChEBI" id="CHEBI:61723"/>
        <dbReference type="EC" id="4.1.1.36"/>
    </reaction>
</comment>
<dbReference type="InterPro" id="IPR007085">
    <property type="entry name" value="DNA/pantothenate-metab_flavo_C"/>
</dbReference>
<dbReference type="GO" id="GO:0004633">
    <property type="term" value="F:phosphopantothenoylcysteine decarboxylase activity"/>
    <property type="evidence" value="ECO:0007669"/>
    <property type="project" value="UniProtKB-UniRule"/>
</dbReference>
<dbReference type="SUPFAM" id="SSF52507">
    <property type="entry name" value="Homo-oligomeric flavin-containing Cys decarboxylases, HFCD"/>
    <property type="match status" value="1"/>
</dbReference>
<dbReference type="GO" id="GO:0004632">
    <property type="term" value="F:phosphopantothenate--cysteine ligase activity"/>
    <property type="evidence" value="ECO:0007669"/>
    <property type="project" value="UniProtKB-UniRule"/>
</dbReference>
<organism evidence="7 8">
    <name type="scientific">Candidatus Competibacter denitrificans Run_A_D11</name>
    <dbReference type="NCBI Taxonomy" id="1400863"/>
    <lineage>
        <taxon>Bacteria</taxon>
        <taxon>Pseudomonadati</taxon>
        <taxon>Pseudomonadota</taxon>
        <taxon>Gammaproteobacteria</taxon>
        <taxon>Candidatus Competibacteraceae</taxon>
        <taxon>Candidatus Competibacter</taxon>
    </lineage>
</organism>
<dbReference type="Pfam" id="PF02441">
    <property type="entry name" value="Flavoprotein"/>
    <property type="match status" value="1"/>
</dbReference>
<dbReference type="Gene3D" id="3.40.50.10300">
    <property type="entry name" value="CoaB-like"/>
    <property type="match status" value="1"/>
</dbReference>
<comment type="function">
    <text evidence="4">Catalyzes two steps in the biosynthesis of coenzyme A. In the first step cysteine is conjugated to 4'-phosphopantothenate to form 4-phosphopantothenoylcysteine, in the latter compound is decarboxylated to form 4'-phosphopantotheine.</text>
</comment>
<protein>
    <recommendedName>
        <fullName evidence="3">Coenzyme A biosynthesis bifunctional protein CoaBC</fullName>
    </recommendedName>
    <alternativeName>
        <fullName evidence="3">DNA/pantothenate metabolism flavoprotein</fullName>
    </alternativeName>
    <alternativeName>
        <fullName evidence="3">Phosphopantothenoylcysteine synthetase/decarboxylase</fullName>
        <shortName evidence="3">PPCS-PPCDC</shortName>
    </alternativeName>
    <domain>
        <recommendedName>
            <fullName evidence="3">Phosphopantothenoylcysteine decarboxylase</fullName>
            <shortName evidence="3">PPC decarboxylase</shortName>
            <shortName evidence="3">PPC-DC</shortName>
            <ecNumber evidence="3">4.1.1.36</ecNumber>
        </recommendedName>
        <alternativeName>
            <fullName evidence="3">CoaC</fullName>
        </alternativeName>
    </domain>
    <domain>
        <recommendedName>
            <fullName evidence="3">Phosphopantothenate--cysteine ligase</fullName>
            <ecNumber evidence="3">6.3.2.5</ecNumber>
        </recommendedName>
        <alternativeName>
            <fullName evidence="3">CoaB</fullName>
        </alternativeName>
        <alternativeName>
            <fullName evidence="3">Phosphopantothenoylcysteine synthetase</fullName>
            <shortName evidence="3">PPC synthetase</shortName>
            <shortName evidence="3">PPC-S</shortName>
        </alternativeName>
    </domain>
</protein>
<feature type="region of interest" description="Phosphopantothenate--cysteine ligase" evidence="3">
    <location>
        <begin position="212"/>
        <end position="425"/>
    </location>
</feature>
<evidence type="ECO:0000313" key="8">
    <source>
        <dbReference type="Proteomes" id="UP000035760"/>
    </source>
</evidence>
<dbReference type="OrthoDB" id="9802554at2"/>
<sequence>MLQPLAKTRILLGVTGGIAAYKSADLVRRLREAGAEVQVAMTPAATAFIGPLAFQAVSGRAVRTELLDAGAEAGMGHIELARWPHLILIAPATADFLARLAHGLADTLLSTLCLATDQPIAVAPAMNRLMWQNSATQDNCRLLERRGIKLWGPGVGEQACGEIGAGRMLEPVELCNLIIEQIGGRAEAASGLETTAKIPARFSVGDLRGLTVLLTAGPTREALDPVRFISNRSTGQMGFAVAAAAAAVGARVVLISGPVGLKTPCGVNRIDVESALDMHAAVMSHAKQADIFIATAAVADYRAAQPADQKIKKNQDTLRLELIRNPDILADVAALRSHRPFTVGFAAETHDVLHHAEDKRRRKNLDMIAANQVGVAGSGFESAQNRLHVLWEGGERVLPLADKMVLGQQLIELIAERYRFCKGER</sequence>
<reference evidence="7" key="2">
    <citation type="submission" date="2014-03" db="EMBL/GenBank/DDBJ databases">
        <title>Candidatus Competibacter-lineage genomes retrieved from metagenomes reveal functional metabolic diversity.</title>
        <authorList>
            <person name="McIlroy S.J."/>
            <person name="Albertsen M."/>
            <person name="Andresen E.K."/>
            <person name="Saunders A.M."/>
            <person name="Kristiansen R."/>
            <person name="Stokholm-Bjerregaard M."/>
            <person name="Nielsen K.L."/>
            <person name="Nielsen P.H."/>
        </authorList>
    </citation>
    <scope>NUCLEOTIDE SEQUENCE</scope>
    <source>
        <strain evidence="7">Run_A_D11</strain>
    </source>
</reference>
<comment type="function">
    <text evidence="3">Catalyzes two sequential steps in the biosynthesis of coenzyme A. In the first step cysteine is conjugated to 4'-phosphopantothenate to form 4-phosphopantothenoylcysteine. In the second step the latter compound is decarboxylated to form 4'-phosphopantotheine.</text>
</comment>
<evidence type="ECO:0000256" key="4">
    <source>
        <dbReference type="RuleBase" id="RU364078"/>
    </source>
</evidence>
<feature type="region of interest" description="Phosphopantothenoylcysteine decarboxylase" evidence="3">
    <location>
        <begin position="1"/>
        <end position="211"/>
    </location>
</feature>
<dbReference type="NCBIfam" id="TIGR00521">
    <property type="entry name" value="coaBC_dfp"/>
    <property type="match status" value="1"/>
</dbReference>
<dbReference type="EC" id="6.3.2.5" evidence="3"/>
<evidence type="ECO:0000313" key="7">
    <source>
        <dbReference type="EMBL" id="CDI03829.1"/>
    </source>
</evidence>
<feature type="binding site" evidence="3">
    <location>
        <position position="310"/>
    </location>
    <ligand>
        <name>CTP</name>
        <dbReference type="ChEBI" id="CHEBI:37563"/>
    </ligand>
</feature>
<dbReference type="GO" id="GO:0015941">
    <property type="term" value="P:pantothenate catabolic process"/>
    <property type="evidence" value="ECO:0007669"/>
    <property type="project" value="InterPro"/>
</dbReference>
<dbReference type="GO" id="GO:0071513">
    <property type="term" value="C:phosphopantothenoylcysteine decarboxylase complex"/>
    <property type="evidence" value="ECO:0007669"/>
    <property type="project" value="TreeGrafter"/>
</dbReference>
<dbReference type="UniPathway" id="UPA00241">
    <property type="reaction ID" value="UER00353"/>
</dbReference>
<dbReference type="GO" id="GO:0010181">
    <property type="term" value="F:FMN binding"/>
    <property type="evidence" value="ECO:0007669"/>
    <property type="project" value="UniProtKB-UniRule"/>
</dbReference>
<dbReference type="STRING" id="1400863.BN873_660063"/>
<dbReference type="GO" id="GO:0015937">
    <property type="term" value="P:coenzyme A biosynthetic process"/>
    <property type="evidence" value="ECO:0007669"/>
    <property type="project" value="UniProtKB-UniRule"/>
</dbReference>
<keyword evidence="3 4" id="KW-0436">Ligase</keyword>
<dbReference type="Proteomes" id="UP000035760">
    <property type="component" value="Unassembled WGS sequence"/>
</dbReference>
<dbReference type="Pfam" id="PF04127">
    <property type="entry name" value="DFP"/>
    <property type="match status" value="1"/>
</dbReference>
<feature type="binding site" evidence="3">
    <location>
        <position position="345"/>
    </location>
    <ligand>
        <name>CTP</name>
        <dbReference type="ChEBI" id="CHEBI:37563"/>
    </ligand>
</feature>
<dbReference type="InterPro" id="IPR035929">
    <property type="entry name" value="CoaB-like_sf"/>
</dbReference>
<comment type="cofactor">
    <cofactor evidence="3">
        <name>Mg(2+)</name>
        <dbReference type="ChEBI" id="CHEBI:18420"/>
    </cofactor>
</comment>
<feature type="domain" description="DNA/pantothenate metabolism flavoprotein C-terminal" evidence="6">
    <location>
        <begin position="207"/>
        <end position="416"/>
    </location>
</feature>
<feature type="domain" description="Flavoprotein" evidence="5">
    <location>
        <begin position="9"/>
        <end position="179"/>
    </location>
</feature>
<evidence type="ECO:0000256" key="1">
    <source>
        <dbReference type="ARBA" id="ARBA00022793"/>
    </source>
</evidence>
<comment type="caution">
    <text evidence="7">The sequence shown here is derived from an EMBL/GenBank/DDBJ whole genome shotgun (WGS) entry which is preliminary data.</text>
</comment>
<evidence type="ECO:0000259" key="6">
    <source>
        <dbReference type="Pfam" id="PF04127"/>
    </source>
</evidence>
<gene>
    <name evidence="7" type="primary">dfp</name>
    <name evidence="3" type="synonym">coaBC</name>
    <name evidence="7" type="ORF">BN873_660063</name>
</gene>
<comment type="cofactor">
    <cofactor evidence="3">
        <name>FMN</name>
        <dbReference type="ChEBI" id="CHEBI:58210"/>
    </cofactor>
    <text evidence="3">Binds 1 FMN per subunit.</text>
</comment>
<dbReference type="Gene3D" id="3.40.50.1950">
    <property type="entry name" value="Flavin prenyltransferase-like"/>
    <property type="match status" value="1"/>
</dbReference>
<feature type="binding site" evidence="3">
    <location>
        <begin position="326"/>
        <end position="329"/>
    </location>
    <ligand>
        <name>CTP</name>
        <dbReference type="ChEBI" id="CHEBI:37563"/>
    </ligand>
</feature>
<keyword evidence="3" id="KW-0460">Magnesium</keyword>
<dbReference type="SUPFAM" id="SSF102645">
    <property type="entry name" value="CoaB-like"/>
    <property type="match status" value="1"/>
</dbReference>
<accession>W6MAN4</accession>
<feature type="binding site" evidence="3">
    <location>
        <position position="300"/>
    </location>
    <ligand>
        <name>CTP</name>
        <dbReference type="ChEBI" id="CHEBI:37563"/>
    </ligand>
</feature>
<evidence type="ECO:0000256" key="3">
    <source>
        <dbReference type="HAMAP-Rule" id="MF_02225"/>
    </source>
</evidence>
<evidence type="ECO:0000256" key="2">
    <source>
        <dbReference type="ARBA" id="ARBA00023239"/>
    </source>
</evidence>
<proteinExistence type="inferred from homology"/>
<dbReference type="PANTHER" id="PTHR14359">
    <property type="entry name" value="HOMO-OLIGOMERIC FLAVIN CONTAINING CYS DECARBOXYLASE FAMILY"/>
    <property type="match status" value="1"/>
</dbReference>
<keyword evidence="8" id="KW-1185">Reference proteome</keyword>
<feature type="binding site" evidence="3">
    <location>
        <position position="363"/>
    </location>
    <ligand>
        <name>CTP</name>
        <dbReference type="ChEBI" id="CHEBI:37563"/>
    </ligand>
</feature>
<comment type="caution">
    <text evidence="3">Lacks conserved residue(s) required for the propagation of feature annotation.</text>
</comment>
<dbReference type="HAMAP" id="MF_02225">
    <property type="entry name" value="CoaBC"/>
    <property type="match status" value="1"/>
</dbReference>
<feature type="active site" description="Proton donor" evidence="3">
    <location>
        <position position="160"/>
    </location>
</feature>
<dbReference type="GO" id="GO:0046872">
    <property type="term" value="F:metal ion binding"/>
    <property type="evidence" value="ECO:0007669"/>
    <property type="project" value="UniProtKB-KW"/>
</dbReference>